<keyword evidence="6" id="KW-0805">Transcription regulation</keyword>
<feature type="compositionally biased region" description="Polar residues" evidence="11">
    <location>
        <begin position="184"/>
        <end position="195"/>
    </location>
</feature>
<dbReference type="SMART" id="SM00355">
    <property type="entry name" value="ZnF_C2H2"/>
    <property type="match status" value="4"/>
</dbReference>
<name>W5N592_LEPOC</name>
<feature type="domain" description="C2H2-type" evidence="13">
    <location>
        <begin position="285"/>
        <end position="308"/>
    </location>
</feature>
<dbReference type="GO" id="GO:0006357">
    <property type="term" value="P:regulation of transcription by RNA polymerase II"/>
    <property type="evidence" value="ECO:0000318"/>
    <property type="project" value="GO_Central"/>
</dbReference>
<feature type="compositionally biased region" description="Polar residues" evidence="11">
    <location>
        <begin position="440"/>
        <end position="451"/>
    </location>
</feature>
<dbReference type="InterPro" id="IPR011333">
    <property type="entry name" value="SKP1/BTB/POZ_sf"/>
</dbReference>
<evidence type="ECO:0000256" key="1">
    <source>
        <dbReference type="ARBA" id="ARBA00004123"/>
    </source>
</evidence>
<evidence type="ECO:0000256" key="11">
    <source>
        <dbReference type="SAM" id="MobiDB-lite"/>
    </source>
</evidence>
<keyword evidence="5" id="KW-0862">Zinc</keyword>
<dbReference type="InterPro" id="IPR036236">
    <property type="entry name" value="Znf_C2H2_sf"/>
</dbReference>
<evidence type="ECO:0000256" key="10">
    <source>
        <dbReference type="PROSITE-ProRule" id="PRU00042"/>
    </source>
</evidence>
<feature type="domain" description="C2H2-type" evidence="13">
    <location>
        <begin position="373"/>
        <end position="401"/>
    </location>
</feature>
<dbReference type="CDD" id="cd18186">
    <property type="entry name" value="BTB_POZ_ZBTB_KLHL-like"/>
    <property type="match status" value="1"/>
</dbReference>
<dbReference type="OrthoDB" id="40579at2759"/>
<dbReference type="EMBL" id="AHAT01001918">
    <property type="status" value="NOT_ANNOTATED_CDS"/>
    <property type="molecule type" value="Genomic_DNA"/>
</dbReference>
<reference evidence="14" key="3">
    <citation type="submission" date="2025-09" db="UniProtKB">
        <authorList>
            <consortium name="Ensembl"/>
        </authorList>
    </citation>
    <scope>IDENTIFICATION</scope>
</reference>
<feature type="region of interest" description="Disordered" evidence="11">
    <location>
        <begin position="168"/>
        <end position="249"/>
    </location>
</feature>
<dbReference type="SUPFAM" id="SSF57667">
    <property type="entry name" value="beta-beta-alpha zinc fingers"/>
    <property type="match status" value="2"/>
</dbReference>
<keyword evidence="4 10" id="KW-0863">Zinc-finger</keyword>
<evidence type="ECO:0000256" key="9">
    <source>
        <dbReference type="ARBA" id="ARBA00023242"/>
    </source>
</evidence>
<dbReference type="PROSITE" id="PS50157">
    <property type="entry name" value="ZINC_FINGER_C2H2_2"/>
    <property type="match status" value="4"/>
</dbReference>
<dbReference type="PANTHER" id="PTHR46105:SF6">
    <property type="entry name" value="ZINC FINGER AND BTB DOMAIN-CONTAINING PROTEIN 7A"/>
    <property type="match status" value="1"/>
</dbReference>
<feature type="region of interest" description="Disordered" evidence="11">
    <location>
        <begin position="416"/>
        <end position="465"/>
    </location>
</feature>
<dbReference type="PROSITE" id="PS50097">
    <property type="entry name" value="BTB"/>
    <property type="match status" value="1"/>
</dbReference>
<dbReference type="GeneID" id="107077205"/>
<evidence type="ECO:0000259" key="13">
    <source>
        <dbReference type="PROSITE" id="PS50157"/>
    </source>
</evidence>
<dbReference type="Gene3D" id="3.30.160.60">
    <property type="entry name" value="Classic Zinc Finger"/>
    <property type="match status" value="3"/>
</dbReference>
<dbReference type="Gene3D" id="3.30.710.10">
    <property type="entry name" value="Potassium Channel Kv1.1, Chain A"/>
    <property type="match status" value="1"/>
</dbReference>
<dbReference type="Pfam" id="PF00651">
    <property type="entry name" value="BTB"/>
    <property type="match status" value="1"/>
</dbReference>
<feature type="region of interest" description="Disordered" evidence="11">
    <location>
        <begin position="128"/>
        <end position="156"/>
    </location>
</feature>
<evidence type="ECO:0000256" key="8">
    <source>
        <dbReference type="ARBA" id="ARBA00023163"/>
    </source>
</evidence>
<dbReference type="Bgee" id="ENSLOCG00000012840">
    <property type="expression patterns" value="Expressed in liver and 13 other cell types or tissues"/>
</dbReference>
<feature type="domain" description="C2H2-type" evidence="13">
    <location>
        <begin position="257"/>
        <end position="284"/>
    </location>
</feature>
<comment type="subcellular location">
    <subcellularLocation>
        <location evidence="1">Nucleus</location>
    </subcellularLocation>
</comment>
<dbReference type="InterPro" id="IPR000210">
    <property type="entry name" value="BTB/POZ_dom"/>
</dbReference>
<dbReference type="KEGG" id="loc:107077205"/>
<evidence type="ECO:0000256" key="4">
    <source>
        <dbReference type="ARBA" id="ARBA00022771"/>
    </source>
</evidence>
<protein>
    <submittedName>
        <fullName evidence="14">Zinc finger and BTB domain-containing protein 17-like</fullName>
    </submittedName>
</protein>
<evidence type="ECO:0000256" key="7">
    <source>
        <dbReference type="ARBA" id="ARBA00023125"/>
    </source>
</evidence>
<dbReference type="Proteomes" id="UP000018468">
    <property type="component" value="Linkage group LG4"/>
</dbReference>
<dbReference type="eggNOG" id="KOG1721">
    <property type="taxonomic scope" value="Eukaryota"/>
</dbReference>
<dbReference type="Pfam" id="PF00096">
    <property type="entry name" value="zf-C2H2"/>
    <property type="match status" value="2"/>
</dbReference>
<dbReference type="GO" id="GO:0000981">
    <property type="term" value="F:DNA-binding transcription factor activity, RNA polymerase II-specific"/>
    <property type="evidence" value="ECO:0000318"/>
    <property type="project" value="GO_Central"/>
</dbReference>
<dbReference type="PANTHER" id="PTHR46105">
    <property type="entry name" value="AGAP004733-PA"/>
    <property type="match status" value="1"/>
</dbReference>
<dbReference type="InterPro" id="IPR050457">
    <property type="entry name" value="ZnFinger_BTB_dom_contain"/>
</dbReference>
<keyword evidence="9" id="KW-0539">Nucleus</keyword>
<keyword evidence="7" id="KW-0238">DNA-binding</keyword>
<proteinExistence type="predicted"/>
<organism evidence="14 15">
    <name type="scientific">Lepisosteus oculatus</name>
    <name type="common">Spotted gar</name>
    <dbReference type="NCBI Taxonomy" id="7918"/>
    <lineage>
        <taxon>Eukaryota</taxon>
        <taxon>Metazoa</taxon>
        <taxon>Chordata</taxon>
        <taxon>Craniata</taxon>
        <taxon>Vertebrata</taxon>
        <taxon>Euteleostomi</taxon>
        <taxon>Actinopterygii</taxon>
        <taxon>Neopterygii</taxon>
        <taxon>Holostei</taxon>
        <taxon>Semionotiformes</taxon>
        <taxon>Lepisosteidae</taxon>
        <taxon>Lepisosteus</taxon>
    </lineage>
</organism>
<dbReference type="GO" id="GO:0008270">
    <property type="term" value="F:zinc ion binding"/>
    <property type="evidence" value="ECO:0007669"/>
    <property type="project" value="UniProtKB-KW"/>
</dbReference>
<dbReference type="PROSITE" id="PS00028">
    <property type="entry name" value="ZINC_FINGER_C2H2_1"/>
    <property type="match status" value="4"/>
</dbReference>
<dbReference type="SMART" id="SM00225">
    <property type="entry name" value="BTB"/>
    <property type="match status" value="1"/>
</dbReference>
<dbReference type="Ensembl" id="ENSLOCT00000015831.1">
    <property type="protein sequence ID" value="ENSLOCP00000015801.1"/>
    <property type="gene ID" value="ENSLOCG00000012840.1"/>
</dbReference>
<dbReference type="STRING" id="7918.ENSLOCP00000015801"/>
<dbReference type="FunFam" id="3.30.160.60:FF:000325">
    <property type="entry name" value="ZFP90 zinc finger protein"/>
    <property type="match status" value="1"/>
</dbReference>
<keyword evidence="3" id="KW-0677">Repeat</keyword>
<keyword evidence="8" id="KW-0804">Transcription</keyword>
<dbReference type="SUPFAM" id="SSF54695">
    <property type="entry name" value="POZ domain"/>
    <property type="match status" value="1"/>
</dbReference>
<dbReference type="InterPro" id="IPR013087">
    <property type="entry name" value="Znf_C2H2_type"/>
</dbReference>
<evidence type="ECO:0000313" key="15">
    <source>
        <dbReference type="Proteomes" id="UP000018468"/>
    </source>
</evidence>
<feature type="compositionally biased region" description="Basic and acidic residues" evidence="11">
    <location>
        <begin position="200"/>
        <end position="225"/>
    </location>
</feature>
<feature type="domain" description="C2H2-type" evidence="13">
    <location>
        <begin position="345"/>
        <end position="372"/>
    </location>
</feature>
<evidence type="ECO:0000259" key="12">
    <source>
        <dbReference type="PROSITE" id="PS50097"/>
    </source>
</evidence>
<sequence length="465" mass="50991">MAEGAEPVRPLSHSQELLHRLQEQRVMGLFCDVTVVVEGGTLFPAHRNVLSACSDLFGSLLSAGGDTVELKSVSPPSFAGLLEFVYTAAMPSSGLQEFYATAELLRVSLPLPPHPGCLLSETVLPSAQDGQLRPSAESGKHTDSQESGGQGPVCEQDGRRTLEAKTGAALKQPLHSGGPKQKEANQSTEMDQNAGGTDLLSRKTLADKRCPSLKLQDMEYGKEGRSTLSSGQEEQQEQEDSGQVAQRGGWPRGGKLYQCDQCGKQLGSLEKLRDHVAYHSDARPHHCRLCDKAYKVKNDLTQHIRAKHEEAWRGKPALVQLCEFCGQAVQHYKSHKLFCSGLKRFQCGFCTQSFPRLSELKRHTWTHTGDLPYQCSVCEKRCRHPSNLKKHMRVVHREDRRVRIDREHASPRLLRDFLPLHPPEGPGAGTAGALTAPAQLSPSSRSHTTAPSLPAPFSPLHHGPG</sequence>
<reference evidence="15" key="1">
    <citation type="submission" date="2011-12" db="EMBL/GenBank/DDBJ databases">
        <title>The Draft Genome of Lepisosteus oculatus.</title>
        <authorList>
            <consortium name="The Broad Institute Genome Assembly &amp; Analysis Group"/>
            <consortium name="Computational R&amp;D Group"/>
            <consortium name="and Sequencing Platform"/>
            <person name="Di Palma F."/>
            <person name="Alfoldi J."/>
            <person name="Johnson J."/>
            <person name="Berlin A."/>
            <person name="Gnerre S."/>
            <person name="Jaffe D."/>
            <person name="MacCallum I."/>
            <person name="Young S."/>
            <person name="Walker B.J."/>
            <person name="Lander E.S."/>
            <person name="Lindblad-Toh K."/>
        </authorList>
    </citation>
    <scope>NUCLEOTIDE SEQUENCE [LARGE SCALE GENOMIC DNA]</scope>
</reference>
<evidence type="ECO:0000256" key="3">
    <source>
        <dbReference type="ARBA" id="ARBA00022737"/>
    </source>
</evidence>
<feature type="domain" description="BTB" evidence="12">
    <location>
        <begin position="31"/>
        <end position="94"/>
    </location>
</feature>
<dbReference type="OMA" id="YHERVIH"/>
<evidence type="ECO:0000313" key="14">
    <source>
        <dbReference type="Ensembl" id="ENSLOCP00000015801.1"/>
    </source>
</evidence>
<reference evidence="14" key="2">
    <citation type="submission" date="2025-08" db="UniProtKB">
        <authorList>
            <consortium name="Ensembl"/>
        </authorList>
    </citation>
    <scope>IDENTIFICATION</scope>
</reference>
<keyword evidence="15" id="KW-1185">Reference proteome</keyword>
<accession>W5N592</accession>
<dbReference type="GO" id="GO:0000977">
    <property type="term" value="F:RNA polymerase II transcription regulatory region sequence-specific DNA binding"/>
    <property type="evidence" value="ECO:0000318"/>
    <property type="project" value="GO_Central"/>
</dbReference>
<dbReference type="GeneTree" id="ENSGT00940000162287"/>
<evidence type="ECO:0000256" key="2">
    <source>
        <dbReference type="ARBA" id="ARBA00022723"/>
    </source>
</evidence>
<evidence type="ECO:0000256" key="6">
    <source>
        <dbReference type="ARBA" id="ARBA00023015"/>
    </source>
</evidence>
<dbReference type="InParanoid" id="W5N592"/>
<dbReference type="HOGENOM" id="CLU_587873_0_0_1"/>
<evidence type="ECO:0000256" key="5">
    <source>
        <dbReference type="ARBA" id="ARBA00022833"/>
    </source>
</evidence>
<keyword evidence="2" id="KW-0479">Metal-binding</keyword>
<dbReference type="GO" id="GO:0005634">
    <property type="term" value="C:nucleus"/>
    <property type="evidence" value="ECO:0000318"/>
    <property type="project" value="GO_Central"/>
</dbReference>
<dbReference type="AlphaFoldDB" id="W5N592"/>